<evidence type="ECO:0000256" key="2">
    <source>
        <dbReference type="ARBA" id="ARBA00022723"/>
    </source>
</evidence>
<evidence type="ECO:0000256" key="3">
    <source>
        <dbReference type="SAM" id="MobiDB-lite"/>
    </source>
</evidence>
<dbReference type="OrthoDB" id="7467139at2759"/>
<dbReference type="PANTHER" id="PTHR23080:SF144">
    <property type="entry name" value="SPINDLE AND KINETOCHORE ASSOCIATED COMPLEX SUBUNIT 3"/>
    <property type="match status" value="1"/>
</dbReference>
<organism evidence="5 6">
    <name type="scientific">Ignelater luminosus</name>
    <name type="common">Cucubano</name>
    <name type="synonym">Pyrophorus luminosus</name>
    <dbReference type="NCBI Taxonomy" id="2038154"/>
    <lineage>
        <taxon>Eukaryota</taxon>
        <taxon>Metazoa</taxon>
        <taxon>Ecdysozoa</taxon>
        <taxon>Arthropoda</taxon>
        <taxon>Hexapoda</taxon>
        <taxon>Insecta</taxon>
        <taxon>Pterygota</taxon>
        <taxon>Neoptera</taxon>
        <taxon>Endopterygota</taxon>
        <taxon>Coleoptera</taxon>
        <taxon>Polyphaga</taxon>
        <taxon>Elateriformia</taxon>
        <taxon>Elateroidea</taxon>
        <taxon>Elateridae</taxon>
        <taxon>Agrypninae</taxon>
        <taxon>Pyrophorini</taxon>
        <taxon>Ignelater</taxon>
    </lineage>
</organism>
<dbReference type="GO" id="GO:0046872">
    <property type="term" value="F:metal ion binding"/>
    <property type="evidence" value="ECO:0007669"/>
    <property type="project" value="UniProtKB-KW"/>
</dbReference>
<feature type="region of interest" description="Disordered" evidence="3">
    <location>
        <begin position="99"/>
        <end position="120"/>
    </location>
</feature>
<evidence type="ECO:0000256" key="1">
    <source>
        <dbReference type="ARBA" id="ARBA00001968"/>
    </source>
</evidence>
<feature type="domain" description="DDE Tnp4" evidence="4">
    <location>
        <begin position="271"/>
        <end position="338"/>
    </location>
</feature>
<dbReference type="EMBL" id="VTPC01091182">
    <property type="protein sequence ID" value="KAF2879383.1"/>
    <property type="molecule type" value="Genomic_DNA"/>
</dbReference>
<dbReference type="AlphaFoldDB" id="A0A8K0C416"/>
<evidence type="ECO:0000313" key="6">
    <source>
        <dbReference type="Proteomes" id="UP000801492"/>
    </source>
</evidence>
<comment type="cofactor">
    <cofactor evidence="1">
        <name>a divalent metal cation</name>
        <dbReference type="ChEBI" id="CHEBI:60240"/>
    </cofactor>
</comment>
<dbReference type="Pfam" id="PF13359">
    <property type="entry name" value="DDE_Tnp_4"/>
    <property type="match status" value="1"/>
</dbReference>
<sequence length="344" mass="39333">MKATRISDYLKYNQCERYQHRHQNENRQLKQDRENYIKFHILGGQKKLKVGVVPHIFACQEDRKRSAPATPRETSVKRSRQHLVDKILSSVQAKIEHEQGDLTNIDTSSLPSNSTSAPGVSKFVSKRVQTMSPPRVHYHRATSPVLLRVLSFSDSNTEFDSSSSESVNHDSDFIYSTDDGESNESRIEKIKRLSLERIMQLVPLQSRLYLGVPEHSYFIINLLGKYTPVPVTVVLLSADLSKLIMWPLKQKIKQLLPTAFIANYSNVQSIIDCSEIESEKPSNAIHQNLTWSEYKNANTLKYLISATSNGMIMYISTRFGGWASDALIVEHNGFLRKFYLNRLL</sequence>
<accession>A0A8K0C416</accession>
<keyword evidence="6" id="KW-1185">Reference proteome</keyword>
<proteinExistence type="predicted"/>
<name>A0A8K0C416_IGNLU</name>
<evidence type="ECO:0000313" key="5">
    <source>
        <dbReference type="EMBL" id="KAF2879383.1"/>
    </source>
</evidence>
<dbReference type="PANTHER" id="PTHR23080">
    <property type="entry name" value="THAP DOMAIN PROTEIN"/>
    <property type="match status" value="1"/>
</dbReference>
<dbReference type="Proteomes" id="UP000801492">
    <property type="component" value="Unassembled WGS sequence"/>
</dbReference>
<comment type="caution">
    <text evidence="5">The sequence shown here is derived from an EMBL/GenBank/DDBJ whole genome shotgun (WGS) entry which is preliminary data.</text>
</comment>
<keyword evidence="2" id="KW-0479">Metal-binding</keyword>
<reference evidence="5" key="1">
    <citation type="submission" date="2019-08" db="EMBL/GenBank/DDBJ databases">
        <title>The genome of the North American firefly Photinus pyralis.</title>
        <authorList>
            <consortium name="Photinus pyralis genome working group"/>
            <person name="Fallon T.R."/>
            <person name="Sander Lower S.E."/>
            <person name="Weng J.-K."/>
        </authorList>
    </citation>
    <scope>NUCLEOTIDE SEQUENCE</scope>
    <source>
        <strain evidence="5">TRF0915ILg1</strain>
        <tissue evidence="5">Whole body</tissue>
    </source>
</reference>
<evidence type="ECO:0000259" key="4">
    <source>
        <dbReference type="Pfam" id="PF13359"/>
    </source>
</evidence>
<feature type="compositionally biased region" description="Polar residues" evidence="3">
    <location>
        <begin position="101"/>
        <end position="118"/>
    </location>
</feature>
<protein>
    <recommendedName>
        <fullName evidence="4">DDE Tnp4 domain-containing protein</fullName>
    </recommendedName>
</protein>
<gene>
    <name evidence="5" type="ORF">ILUMI_26778</name>
</gene>
<dbReference type="InterPro" id="IPR027806">
    <property type="entry name" value="HARBI1_dom"/>
</dbReference>